<proteinExistence type="inferred from homology"/>
<dbReference type="Pfam" id="PF17755">
    <property type="entry name" value="UvrA_DNA-bind"/>
    <property type="match status" value="1"/>
</dbReference>
<keyword evidence="10 17" id="KW-0067">ATP-binding</keyword>
<dbReference type="Gene3D" id="3.40.50.300">
    <property type="entry name" value="P-loop containing nucleotide triphosphate hydrolases"/>
    <property type="match status" value="2"/>
</dbReference>
<dbReference type="InterPro" id="IPR003593">
    <property type="entry name" value="AAA+_ATPase"/>
</dbReference>
<dbReference type="PROSITE" id="PS00211">
    <property type="entry name" value="ABC_TRANSPORTER_1"/>
    <property type="match status" value="2"/>
</dbReference>
<dbReference type="GO" id="GO:0016887">
    <property type="term" value="F:ATP hydrolysis activity"/>
    <property type="evidence" value="ECO:0007669"/>
    <property type="project" value="InterPro"/>
</dbReference>
<evidence type="ECO:0000313" key="20">
    <source>
        <dbReference type="Proteomes" id="UP000035268"/>
    </source>
</evidence>
<dbReference type="Gene3D" id="3.30.1490.20">
    <property type="entry name" value="ATP-grasp fold, A domain"/>
    <property type="match status" value="1"/>
</dbReference>
<evidence type="ECO:0000256" key="9">
    <source>
        <dbReference type="ARBA" id="ARBA00022833"/>
    </source>
</evidence>
<dbReference type="GO" id="GO:0005737">
    <property type="term" value="C:cytoplasm"/>
    <property type="evidence" value="ECO:0007669"/>
    <property type="project" value="UniProtKB-SubCell"/>
</dbReference>
<dbReference type="InterPro" id="IPR041102">
    <property type="entry name" value="UvrA_inter"/>
</dbReference>
<dbReference type="PANTHER" id="PTHR43152">
    <property type="entry name" value="UVRABC SYSTEM PROTEIN A"/>
    <property type="match status" value="1"/>
</dbReference>
<keyword evidence="5 17" id="KW-0547">Nucleotide-binding</keyword>
<dbReference type="Gene3D" id="1.20.1580.10">
    <property type="entry name" value="ABC transporter ATPase like domain"/>
    <property type="match status" value="2"/>
</dbReference>
<keyword evidence="7 17" id="KW-0228">DNA excision</keyword>
<dbReference type="InterPro" id="IPR027417">
    <property type="entry name" value="P-loop_NTPase"/>
</dbReference>
<evidence type="ECO:0000256" key="2">
    <source>
        <dbReference type="ARBA" id="ARBA00022490"/>
    </source>
</evidence>
<keyword evidence="3 17" id="KW-0479">Metal-binding</keyword>
<keyword evidence="2 17" id="KW-0963">Cytoplasm</keyword>
<dbReference type="PATRIC" id="fig|1609981.3.peg.2441"/>
<evidence type="ECO:0000256" key="4">
    <source>
        <dbReference type="ARBA" id="ARBA00022737"/>
    </source>
</evidence>
<evidence type="ECO:0000259" key="18">
    <source>
        <dbReference type="PROSITE" id="PS50893"/>
    </source>
</evidence>
<comment type="similarity">
    <text evidence="14 17">Belongs to the ABC transporter superfamily. UvrA family.</text>
</comment>
<dbReference type="InterPro" id="IPR003439">
    <property type="entry name" value="ABC_transporter-like_ATP-bd"/>
</dbReference>
<organism evidence="19 20">
    <name type="scientific">Kiritimatiella glycovorans</name>
    <dbReference type="NCBI Taxonomy" id="1307763"/>
    <lineage>
        <taxon>Bacteria</taxon>
        <taxon>Pseudomonadati</taxon>
        <taxon>Kiritimatiellota</taxon>
        <taxon>Kiritimatiellia</taxon>
        <taxon>Kiritimatiellales</taxon>
        <taxon>Kiritimatiellaceae</taxon>
        <taxon>Kiritimatiella</taxon>
    </lineage>
</organism>
<protein>
    <recommendedName>
        <fullName evidence="15 17">UvrABC system protein A</fullName>
        <shortName evidence="17">UvrA protein</shortName>
    </recommendedName>
    <alternativeName>
        <fullName evidence="16 17">Excinuclease ABC subunit A</fullName>
    </alternativeName>
</protein>
<dbReference type="InterPro" id="IPR004602">
    <property type="entry name" value="UvrA"/>
</dbReference>
<accession>A0A0G3EN40</accession>
<keyword evidence="13 17" id="KW-0234">DNA repair</keyword>
<dbReference type="NCBIfam" id="NF001503">
    <property type="entry name" value="PRK00349.1"/>
    <property type="match status" value="1"/>
</dbReference>
<comment type="subunit">
    <text evidence="17">Forms a heterotetramer with UvrB during the search for lesions.</text>
</comment>
<evidence type="ECO:0000256" key="7">
    <source>
        <dbReference type="ARBA" id="ARBA00022769"/>
    </source>
</evidence>
<reference evidence="20" key="1">
    <citation type="submission" date="2015-02" db="EMBL/GenBank/DDBJ databases">
        <title>Description and complete genome sequence of the first cultured representative of the subdivision 5 of the Verrucomicrobia phylum.</title>
        <authorList>
            <person name="Spring S."/>
            <person name="Bunk B."/>
            <person name="Sproer C."/>
            <person name="Klenk H.-P."/>
        </authorList>
    </citation>
    <scope>NUCLEOTIDE SEQUENCE [LARGE SCALE GENOMIC DNA]</scope>
    <source>
        <strain evidence="20">L21-Fru-AB</strain>
    </source>
</reference>
<feature type="zinc finger region" description="C4-type" evidence="17">
    <location>
        <begin position="256"/>
        <end position="283"/>
    </location>
</feature>
<keyword evidence="6 17" id="KW-0227">DNA damage</keyword>
<name>A0A0G3EN40_9BACT</name>
<gene>
    <name evidence="17 19" type="primary">uvrA</name>
    <name evidence="19" type="ORF">L21SP4_02343</name>
</gene>
<feature type="domain" description="ABC transporter" evidence="18">
    <location>
        <begin position="321"/>
        <end position="592"/>
    </location>
</feature>
<evidence type="ECO:0000256" key="15">
    <source>
        <dbReference type="ARBA" id="ARBA00039316"/>
    </source>
</evidence>
<feature type="binding site" evidence="17">
    <location>
        <begin position="644"/>
        <end position="651"/>
    </location>
    <ligand>
        <name>ATP</name>
        <dbReference type="ChEBI" id="CHEBI:30616"/>
    </ligand>
</feature>
<dbReference type="PANTHER" id="PTHR43152:SF3">
    <property type="entry name" value="UVRABC SYSTEM PROTEIN A"/>
    <property type="match status" value="1"/>
</dbReference>
<keyword evidence="9 17" id="KW-0862">Zinc</keyword>
<dbReference type="PROSITE" id="PS50893">
    <property type="entry name" value="ABC_TRANSPORTER_2"/>
    <property type="match status" value="2"/>
</dbReference>
<evidence type="ECO:0000256" key="8">
    <source>
        <dbReference type="ARBA" id="ARBA00022771"/>
    </source>
</evidence>
<dbReference type="SMART" id="SM00382">
    <property type="entry name" value="AAA"/>
    <property type="match status" value="1"/>
</dbReference>
<dbReference type="InterPro" id="IPR013815">
    <property type="entry name" value="ATP_grasp_subdomain_1"/>
</dbReference>
<keyword evidence="4 17" id="KW-0677">Repeat</keyword>
<sequence length="946" mass="105520" precursor="true">MPPQDIAVHGAREHNLKNITVRLPRNKLTVVTGLSGSGKSSLAFDTVYAEGQRKYVESLSAYARQFLEQMQKPAVERIDGLSPAISIEQRTAGGNPRSIVATTTEIHDYLRLLFAHIGTQHCWQCGRAVTRQTAEDIVEQLLALEDGTRAVLLAPLVQGRKGGHEEVFSEIRRQGYVRVRLDGEIVELDEVPRLDKRRKHSIETVVDRLVIREGIRGRLADSVETALALGEGQMTARIGGKQREQEERLFSEKNACLHCGLSFPPVAARNFSFNSPYGACPTCHGLGTMLTFDEDLVVPDKSVPLEKAIHPWRRGGRRMIIYYKRLLRCLADHYGIDLDTPYEDLPERFHAILLHGSGDEEIEFAMWRRGRNHRYAKPFEGVLPNLRRRYEETESDYQRQRLRGYMTRQHCTDCDGARLRPESLAVRVGGSNIREVLALPVRDAGAFFEGLELSGHEARIAGEILKEIRERLRFLIDVGLDYLTLDRESGTLSGGEAQRIRLATQIGSRLAGVLYVLDEPSIGLHQRDNLRLIETLRELRDVGNTVVVVEHDEQTILSADHLIDLGPGAGEHGGEVMYQGNPEGLREVAASATAQYLNREREIGVPEFRHEPERGYVTVRGASENNLKDVDVDIPVGLFTCVTGVSGSGKSTLVDDILRRALNRHFHGSRERPGAHRGIEGLEAIDKLIVIDQSPIGRTPRSNPVTYTGAFTFIRGLFAKLPASQMRGYGPGRFSFNVKGGRCERCRGDGMLKIEMHFLPDIYVPCEQCAGRRYNKETLDVRYKGRNINDVLEMTVEEALDFFSAVPSLARKLRTLSEVGLGYIRLGQPATTLSGGEAQRIKLATELSKRSTGRTLYLLDEPTTGLHFADVHKLLEVLERLRDEGNSVLVIEHHLDVIKRADYIVDLGPEGGEGGGQVVAAGPPEEVAGSADSYTGRYLREVLRRT</sequence>
<dbReference type="CDD" id="cd03271">
    <property type="entry name" value="ABC_UvrA_II"/>
    <property type="match status" value="1"/>
</dbReference>
<dbReference type="KEGG" id="vbl:L21SP4_02343"/>
<evidence type="ECO:0000256" key="10">
    <source>
        <dbReference type="ARBA" id="ARBA00022840"/>
    </source>
</evidence>
<dbReference type="NCBIfam" id="TIGR00630">
    <property type="entry name" value="uvra"/>
    <property type="match status" value="1"/>
</dbReference>
<dbReference type="AlphaFoldDB" id="A0A0G3EN40"/>
<reference evidence="19 20" key="2">
    <citation type="journal article" date="2016" name="ISME J.">
        <title>Characterization of the first cultured representative of Verrucomicrobia subdivision 5 indicates the proposal of a novel phylum.</title>
        <authorList>
            <person name="Spring S."/>
            <person name="Bunk B."/>
            <person name="Sproer C."/>
            <person name="Schumann P."/>
            <person name="Rohde M."/>
            <person name="Tindall B.J."/>
            <person name="Klenk H.P."/>
        </authorList>
    </citation>
    <scope>NUCLEOTIDE SEQUENCE [LARGE SCALE GENOMIC DNA]</scope>
    <source>
        <strain evidence="19 20">L21-Fru-AB</strain>
    </source>
</reference>
<keyword evidence="8 17" id="KW-0863">Zinc-finger</keyword>
<dbReference type="GO" id="GO:0009381">
    <property type="term" value="F:excinuclease ABC activity"/>
    <property type="evidence" value="ECO:0007669"/>
    <property type="project" value="UniProtKB-UniRule"/>
</dbReference>
<keyword evidence="17" id="KW-0742">SOS response</keyword>
<evidence type="ECO:0000256" key="12">
    <source>
        <dbReference type="ARBA" id="ARBA00023125"/>
    </source>
</evidence>
<dbReference type="InterPro" id="IPR017871">
    <property type="entry name" value="ABC_transporter-like_CS"/>
</dbReference>
<feature type="zinc finger region" description="C4-type" evidence="17">
    <location>
        <begin position="743"/>
        <end position="769"/>
    </location>
</feature>
<evidence type="ECO:0000256" key="6">
    <source>
        <dbReference type="ARBA" id="ARBA00022763"/>
    </source>
</evidence>
<evidence type="ECO:0000256" key="11">
    <source>
        <dbReference type="ARBA" id="ARBA00022881"/>
    </source>
</evidence>
<dbReference type="FunFam" id="3.40.50.300:FF:000028">
    <property type="entry name" value="UvrABC system protein A"/>
    <property type="match status" value="1"/>
</dbReference>
<dbReference type="InterPro" id="IPR041552">
    <property type="entry name" value="UvrA_DNA-bd"/>
</dbReference>
<evidence type="ECO:0000256" key="3">
    <source>
        <dbReference type="ARBA" id="ARBA00022723"/>
    </source>
</evidence>
<comment type="subcellular location">
    <subcellularLocation>
        <location evidence="1 17">Cytoplasm</location>
    </subcellularLocation>
</comment>
<dbReference type="RefSeq" id="WP_052882780.1">
    <property type="nucleotide sequence ID" value="NZ_CP010904.1"/>
</dbReference>
<dbReference type="GO" id="GO:0009380">
    <property type="term" value="C:excinuclease repair complex"/>
    <property type="evidence" value="ECO:0007669"/>
    <property type="project" value="InterPro"/>
</dbReference>
<feature type="domain" description="ABC transporter" evidence="18">
    <location>
        <begin position="608"/>
        <end position="940"/>
    </location>
</feature>
<dbReference type="SUPFAM" id="SSF52540">
    <property type="entry name" value="P-loop containing nucleoside triphosphate hydrolases"/>
    <property type="match status" value="2"/>
</dbReference>
<dbReference type="GO" id="GO:0008270">
    <property type="term" value="F:zinc ion binding"/>
    <property type="evidence" value="ECO:0007669"/>
    <property type="project" value="UniProtKB-UniRule"/>
</dbReference>
<dbReference type="FunFam" id="1.20.1580.10:FF:000002">
    <property type="entry name" value="UvrABC system protein A"/>
    <property type="match status" value="1"/>
</dbReference>
<dbReference type="GO" id="GO:0005524">
    <property type="term" value="F:ATP binding"/>
    <property type="evidence" value="ECO:0007669"/>
    <property type="project" value="UniProtKB-UniRule"/>
</dbReference>
<dbReference type="GO" id="GO:0009432">
    <property type="term" value="P:SOS response"/>
    <property type="evidence" value="ECO:0007669"/>
    <property type="project" value="UniProtKB-UniRule"/>
</dbReference>
<feature type="binding site" evidence="17">
    <location>
        <begin position="33"/>
        <end position="40"/>
    </location>
    <ligand>
        <name>ATP</name>
        <dbReference type="ChEBI" id="CHEBI:30616"/>
    </ligand>
</feature>
<dbReference type="Proteomes" id="UP000035268">
    <property type="component" value="Chromosome"/>
</dbReference>
<dbReference type="GO" id="GO:0003677">
    <property type="term" value="F:DNA binding"/>
    <property type="evidence" value="ECO:0007669"/>
    <property type="project" value="UniProtKB-UniRule"/>
</dbReference>
<comment type="function">
    <text evidence="17">The UvrABC repair system catalyzes the recognition and processing of DNA lesions. UvrA is an ATPase and a DNA-binding protein. A damage recognition complex composed of 2 UvrA and 2 UvrB subunits scans DNA for abnormalities. When the presence of a lesion has been verified by UvrB, the UvrA molecules dissociate.</text>
</comment>
<dbReference type="Pfam" id="PF17760">
    <property type="entry name" value="UvrA_inter"/>
    <property type="match status" value="1"/>
</dbReference>
<evidence type="ECO:0000256" key="14">
    <source>
        <dbReference type="ARBA" id="ARBA00038000"/>
    </source>
</evidence>
<dbReference type="OrthoDB" id="9809851at2"/>
<evidence type="ECO:0000256" key="5">
    <source>
        <dbReference type="ARBA" id="ARBA00022741"/>
    </source>
</evidence>
<dbReference type="HAMAP" id="MF_00205">
    <property type="entry name" value="UvrA"/>
    <property type="match status" value="1"/>
</dbReference>
<dbReference type="STRING" id="1307763.L21SP4_02343"/>
<dbReference type="Gene3D" id="1.10.8.280">
    <property type="entry name" value="ABC transporter ATPase domain-like"/>
    <property type="match status" value="1"/>
</dbReference>
<evidence type="ECO:0000256" key="1">
    <source>
        <dbReference type="ARBA" id="ARBA00004496"/>
    </source>
</evidence>
<evidence type="ECO:0000313" key="19">
    <source>
        <dbReference type="EMBL" id="AKJ65569.1"/>
    </source>
</evidence>
<dbReference type="GO" id="GO:0006289">
    <property type="term" value="P:nucleotide-excision repair"/>
    <property type="evidence" value="ECO:0007669"/>
    <property type="project" value="UniProtKB-UniRule"/>
</dbReference>
<evidence type="ECO:0000256" key="17">
    <source>
        <dbReference type="HAMAP-Rule" id="MF_00205"/>
    </source>
</evidence>
<keyword evidence="20" id="KW-1185">Reference proteome</keyword>
<dbReference type="EMBL" id="CP010904">
    <property type="protein sequence ID" value="AKJ65569.1"/>
    <property type="molecule type" value="Genomic_DNA"/>
</dbReference>
<evidence type="ECO:0000256" key="16">
    <source>
        <dbReference type="ARBA" id="ARBA00042156"/>
    </source>
</evidence>
<keyword evidence="11 17" id="KW-0267">Excision nuclease</keyword>
<evidence type="ECO:0000256" key="13">
    <source>
        <dbReference type="ARBA" id="ARBA00023204"/>
    </source>
</evidence>
<keyword evidence="12 17" id="KW-0238">DNA-binding</keyword>